<dbReference type="Pfam" id="PF14833">
    <property type="entry name" value="NAD_binding_11"/>
    <property type="match status" value="1"/>
</dbReference>
<dbReference type="FunFam" id="1.10.1040.10:FF:000006">
    <property type="entry name" value="3-hydroxyisobutyrate dehydrogenase"/>
    <property type="match status" value="1"/>
</dbReference>
<protein>
    <recommendedName>
        <fullName evidence="3">3-hydroxyisobutyrate dehydrogenase</fullName>
        <ecNumber evidence="3">1.1.1.31</ecNumber>
    </recommendedName>
</protein>
<comment type="catalytic activity">
    <reaction evidence="7">
        <text>3-hydroxy-2-methylpropanoate + NAD(+) = 2-methyl-3-oxopropanoate + NADH + H(+)</text>
        <dbReference type="Rhea" id="RHEA:17681"/>
        <dbReference type="ChEBI" id="CHEBI:11805"/>
        <dbReference type="ChEBI" id="CHEBI:15378"/>
        <dbReference type="ChEBI" id="CHEBI:57540"/>
        <dbReference type="ChEBI" id="CHEBI:57700"/>
        <dbReference type="ChEBI" id="CHEBI:57945"/>
        <dbReference type="EC" id="1.1.1.31"/>
    </reaction>
</comment>
<feature type="domain" description="6-phosphogluconate dehydrogenase NADP-binding" evidence="9">
    <location>
        <begin position="28"/>
        <end position="202"/>
    </location>
</feature>
<dbReference type="Gene3D" id="1.10.1040.10">
    <property type="entry name" value="N-(1-d-carboxylethyl)-l-norvaline Dehydrogenase, domain 2"/>
    <property type="match status" value="1"/>
</dbReference>
<dbReference type="AlphaFoldDB" id="A0A4U0Y1A6"/>
<dbReference type="PANTHER" id="PTHR22981">
    <property type="entry name" value="3-HYDROXYISOBUTYRATE DEHYDROGENASE-RELATED"/>
    <property type="match status" value="1"/>
</dbReference>
<dbReference type="PIRSF" id="PIRSF000103">
    <property type="entry name" value="HIBADH"/>
    <property type="match status" value="1"/>
</dbReference>
<dbReference type="Gene3D" id="3.40.50.720">
    <property type="entry name" value="NAD(P)-binding Rossmann-like Domain"/>
    <property type="match status" value="1"/>
</dbReference>
<evidence type="ECO:0000313" key="11">
    <source>
        <dbReference type="EMBL" id="TKA83157.1"/>
    </source>
</evidence>
<gene>
    <name evidence="11" type="ORF">B0A55_00723</name>
</gene>
<comment type="caution">
    <text evidence="11">The sequence shown here is derived from an EMBL/GenBank/DDBJ whole genome shotgun (WGS) entry which is preliminary data.</text>
</comment>
<feature type="active site" evidence="8">
    <location>
        <position position="211"/>
    </location>
</feature>
<dbReference type="EMBL" id="NAJQ01000015">
    <property type="protein sequence ID" value="TKA83157.1"/>
    <property type="molecule type" value="Genomic_DNA"/>
</dbReference>
<evidence type="ECO:0000256" key="6">
    <source>
        <dbReference type="ARBA" id="ARBA00023027"/>
    </source>
</evidence>
<dbReference type="PANTHER" id="PTHR22981:SF7">
    <property type="entry name" value="3-HYDROXYISOBUTYRATE DEHYDROGENASE, MITOCHONDRIAL"/>
    <property type="match status" value="1"/>
</dbReference>
<dbReference type="GO" id="GO:0005739">
    <property type="term" value="C:mitochondrion"/>
    <property type="evidence" value="ECO:0007669"/>
    <property type="project" value="TreeGrafter"/>
</dbReference>
<reference evidence="11 12" key="1">
    <citation type="submission" date="2017-03" db="EMBL/GenBank/DDBJ databases">
        <title>Genomes of endolithic fungi from Antarctica.</title>
        <authorList>
            <person name="Coleine C."/>
            <person name="Masonjones S."/>
            <person name="Stajich J.E."/>
        </authorList>
    </citation>
    <scope>NUCLEOTIDE SEQUENCE [LARGE SCALE GENOMIC DNA]</scope>
    <source>
        <strain evidence="11 12">CCFEE 5184</strain>
    </source>
</reference>
<dbReference type="GO" id="GO:0050661">
    <property type="term" value="F:NADP binding"/>
    <property type="evidence" value="ECO:0007669"/>
    <property type="project" value="InterPro"/>
</dbReference>
<evidence type="ECO:0000259" key="9">
    <source>
        <dbReference type="Pfam" id="PF03446"/>
    </source>
</evidence>
<evidence type="ECO:0000256" key="4">
    <source>
        <dbReference type="ARBA" id="ARBA00022456"/>
    </source>
</evidence>
<evidence type="ECO:0000256" key="5">
    <source>
        <dbReference type="ARBA" id="ARBA00023002"/>
    </source>
</evidence>
<proteinExistence type="inferred from homology"/>
<dbReference type="STRING" id="329884.A0A4U0Y1A6"/>
<dbReference type="InterPro" id="IPR013328">
    <property type="entry name" value="6PGD_dom2"/>
</dbReference>
<evidence type="ECO:0000256" key="1">
    <source>
        <dbReference type="ARBA" id="ARBA00005109"/>
    </source>
</evidence>
<keyword evidence="12" id="KW-1185">Reference proteome</keyword>
<dbReference type="OrthoDB" id="21615at2759"/>
<comment type="similarity">
    <text evidence="2">Belongs to the HIBADH-related family. 3-hydroxyisobutyrate dehydrogenase subfamily.</text>
</comment>
<accession>A0A4U0Y1A6</accession>
<evidence type="ECO:0000313" key="12">
    <source>
        <dbReference type="Proteomes" id="UP000309340"/>
    </source>
</evidence>
<dbReference type="InterPro" id="IPR029154">
    <property type="entry name" value="HIBADH-like_NADP-bd"/>
</dbReference>
<sequence length="337" mass="36162">MLRAFGDGLAGPASRRGFATSTPLRTSYGFIGLGQMDDFLAGYPMAKNLRTKIPSSDTMHIHDVNPAVTEQFAKEVGNVTIAENVREVAENGQTVFTVLPEPHHVQNVFQQMLKPPTLRTEAPTTNERLFIDCSTIDPKSSAGVANATRSSGQGRFIDAPMSGGVVGARAGTLTFMMGAPSELVERATEVLSLMGKRVVHLGPQTSGLKGKLANNYLLALNNIATCEAMNMGVKWGLDPKTLASMINTATGKCWPSEVNNPVPGVNESAPASKDYQGGFGTRLMLKDLRLALQASAETDITPQLGGYASEIYTAVEADEKCRNRDFSVVYRYIGGKE</sequence>
<dbReference type="Pfam" id="PF03446">
    <property type="entry name" value="NAD_binding_2"/>
    <property type="match status" value="1"/>
</dbReference>
<comment type="pathway">
    <text evidence="1">Amino-acid degradation; L-valine degradation.</text>
</comment>
<dbReference type="InterPro" id="IPR006115">
    <property type="entry name" value="6PGDH_NADP-bd"/>
</dbReference>
<keyword evidence="4" id="KW-0101">Branched-chain amino acid catabolism</keyword>
<evidence type="ECO:0000256" key="7">
    <source>
        <dbReference type="ARBA" id="ARBA00049197"/>
    </source>
</evidence>
<dbReference type="InterPro" id="IPR036291">
    <property type="entry name" value="NAD(P)-bd_dom_sf"/>
</dbReference>
<feature type="domain" description="3-hydroxyisobutyrate dehydrogenase-like NAD-binding" evidence="10">
    <location>
        <begin position="207"/>
        <end position="332"/>
    </location>
</feature>
<evidence type="ECO:0000259" key="10">
    <source>
        <dbReference type="Pfam" id="PF14833"/>
    </source>
</evidence>
<evidence type="ECO:0000256" key="2">
    <source>
        <dbReference type="ARBA" id="ARBA00006013"/>
    </source>
</evidence>
<dbReference type="GO" id="GO:0008442">
    <property type="term" value="F:3-hydroxyisobutyrate dehydrogenase activity"/>
    <property type="evidence" value="ECO:0007669"/>
    <property type="project" value="UniProtKB-EC"/>
</dbReference>
<dbReference type="InterPro" id="IPR015815">
    <property type="entry name" value="HIBADH-related"/>
</dbReference>
<dbReference type="EC" id="1.1.1.31" evidence="3"/>
<dbReference type="SUPFAM" id="SSF48179">
    <property type="entry name" value="6-phosphogluconate dehydrogenase C-terminal domain-like"/>
    <property type="match status" value="1"/>
</dbReference>
<evidence type="ECO:0000256" key="8">
    <source>
        <dbReference type="PIRSR" id="PIRSR000103-1"/>
    </source>
</evidence>
<keyword evidence="5" id="KW-0560">Oxidoreductase</keyword>
<dbReference type="GO" id="GO:0006574">
    <property type="term" value="P:L-valine catabolic process"/>
    <property type="evidence" value="ECO:0007669"/>
    <property type="project" value="TreeGrafter"/>
</dbReference>
<dbReference type="Proteomes" id="UP000309340">
    <property type="component" value="Unassembled WGS sequence"/>
</dbReference>
<name>A0A4U0Y1A6_9PEZI</name>
<organism evidence="11 12">
    <name type="scientific">Friedmanniomyces simplex</name>
    <dbReference type="NCBI Taxonomy" id="329884"/>
    <lineage>
        <taxon>Eukaryota</taxon>
        <taxon>Fungi</taxon>
        <taxon>Dikarya</taxon>
        <taxon>Ascomycota</taxon>
        <taxon>Pezizomycotina</taxon>
        <taxon>Dothideomycetes</taxon>
        <taxon>Dothideomycetidae</taxon>
        <taxon>Mycosphaerellales</taxon>
        <taxon>Teratosphaeriaceae</taxon>
        <taxon>Friedmanniomyces</taxon>
    </lineage>
</organism>
<evidence type="ECO:0000256" key="3">
    <source>
        <dbReference type="ARBA" id="ARBA00012991"/>
    </source>
</evidence>
<dbReference type="InterPro" id="IPR008927">
    <property type="entry name" value="6-PGluconate_DH-like_C_sf"/>
</dbReference>
<dbReference type="SUPFAM" id="SSF51735">
    <property type="entry name" value="NAD(P)-binding Rossmann-fold domains"/>
    <property type="match status" value="1"/>
</dbReference>
<keyword evidence="6" id="KW-0520">NAD</keyword>
<dbReference type="GO" id="GO:0051287">
    <property type="term" value="F:NAD binding"/>
    <property type="evidence" value="ECO:0007669"/>
    <property type="project" value="InterPro"/>
</dbReference>